<sequence>MFSEEEQHQLQSFLNNLESVDTDIKVTDNVATASNTSKLKSKKADKKRMTPYDKRTRSPSADEQQQQQQPTSPLSPTSLPQQQQGRSKAGRARKPAHELLSEDQKKANHIASEQKRRANIRIGFDQLVDMVPALDNCHRSEALILQKYTSFMYDPTAVDYIKDLVQDKNSLKERMRELQTVLGEIPDEDVRVIK</sequence>
<organism evidence="8 9">
    <name type="scientific">Mucor lusitanicus CBS 277.49</name>
    <dbReference type="NCBI Taxonomy" id="747725"/>
    <lineage>
        <taxon>Eukaryota</taxon>
        <taxon>Fungi</taxon>
        <taxon>Fungi incertae sedis</taxon>
        <taxon>Mucoromycota</taxon>
        <taxon>Mucoromycotina</taxon>
        <taxon>Mucoromycetes</taxon>
        <taxon>Mucorales</taxon>
        <taxon>Mucorineae</taxon>
        <taxon>Mucoraceae</taxon>
        <taxon>Mucor</taxon>
    </lineage>
</organism>
<dbReference type="EMBL" id="AMYB01000007">
    <property type="protein sequence ID" value="OAC99974.1"/>
    <property type="molecule type" value="Genomic_DNA"/>
</dbReference>
<dbReference type="InterPro" id="IPR011598">
    <property type="entry name" value="bHLH_dom"/>
</dbReference>
<dbReference type="PROSITE" id="PS50888">
    <property type="entry name" value="BHLH"/>
    <property type="match status" value="1"/>
</dbReference>
<evidence type="ECO:0000313" key="8">
    <source>
        <dbReference type="EMBL" id="OAC99974.1"/>
    </source>
</evidence>
<keyword evidence="5" id="KW-0539">Nucleus</keyword>
<dbReference type="InterPro" id="IPR036638">
    <property type="entry name" value="HLH_DNA-bd_sf"/>
</dbReference>
<protein>
    <submittedName>
        <fullName evidence="8">Helix-loop-helix DNA-binding domain-containing transcription factor</fullName>
    </submittedName>
</protein>
<feature type="compositionally biased region" description="Basic and acidic residues" evidence="6">
    <location>
        <begin position="47"/>
        <end position="56"/>
    </location>
</feature>
<dbReference type="SUPFAM" id="SSF47459">
    <property type="entry name" value="HLH, helix-loop-helix DNA-binding domain"/>
    <property type="match status" value="1"/>
</dbReference>
<feature type="domain" description="BHLH" evidence="7">
    <location>
        <begin position="104"/>
        <end position="164"/>
    </location>
</feature>
<dbReference type="AlphaFoldDB" id="A0A168IHT2"/>
<dbReference type="PANTHER" id="PTHR15741">
    <property type="entry name" value="BASIC HELIX-LOOP-HELIX ZIP TRANSCRIPTION FACTOR"/>
    <property type="match status" value="1"/>
</dbReference>
<dbReference type="Pfam" id="PF00010">
    <property type="entry name" value="HLH"/>
    <property type="match status" value="1"/>
</dbReference>
<gene>
    <name evidence="8" type="ORF">MUCCIDRAFT_83648</name>
</gene>
<reference evidence="8 9" key="1">
    <citation type="submission" date="2015-06" db="EMBL/GenBank/DDBJ databases">
        <title>Expansion of signal transduction pathways in fungi by whole-genome duplication.</title>
        <authorList>
            <consortium name="DOE Joint Genome Institute"/>
            <person name="Corrochano L.M."/>
            <person name="Kuo A."/>
            <person name="Marcet-Houben M."/>
            <person name="Polaino S."/>
            <person name="Salamov A."/>
            <person name="Villalobos J.M."/>
            <person name="Alvarez M.I."/>
            <person name="Avalos J."/>
            <person name="Benito E.P."/>
            <person name="Benoit I."/>
            <person name="Burger G."/>
            <person name="Camino L.P."/>
            <person name="Canovas D."/>
            <person name="Cerda-Olmedo E."/>
            <person name="Cheng J.-F."/>
            <person name="Dominguez A."/>
            <person name="Elias M."/>
            <person name="Eslava A.P."/>
            <person name="Glaser F."/>
            <person name="Grimwood J."/>
            <person name="Gutierrez G."/>
            <person name="Heitman J."/>
            <person name="Henrissat B."/>
            <person name="Iturriaga E.A."/>
            <person name="Lang B.F."/>
            <person name="Lavin J.L."/>
            <person name="Lee S."/>
            <person name="Li W."/>
            <person name="Lindquist E."/>
            <person name="Lopez-Garcia S."/>
            <person name="Luque E.M."/>
            <person name="Marcos A.T."/>
            <person name="Martin J."/>
            <person name="Mccluskey K."/>
            <person name="Medina H.R."/>
            <person name="Miralles-Duran A."/>
            <person name="Miyazaki A."/>
            <person name="Munoz-Torres E."/>
            <person name="Oguiza J.A."/>
            <person name="Ohm R."/>
            <person name="Olmedo M."/>
            <person name="Orejas M."/>
            <person name="Ortiz-Castellanos L."/>
            <person name="Pisabarro A.G."/>
            <person name="Rodriguez-Romero J."/>
            <person name="Ruiz-Herrera J."/>
            <person name="Ruiz-Vazquez R."/>
            <person name="Sanz C."/>
            <person name="Schackwitz W."/>
            <person name="Schmutz J."/>
            <person name="Shahriari M."/>
            <person name="Shelest E."/>
            <person name="Silva-Franco F."/>
            <person name="Soanes D."/>
            <person name="Syed K."/>
            <person name="Tagua V.G."/>
            <person name="Talbot N.J."/>
            <person name="Thon M."/>
            <person name="De Vries R.P."/>
            <person name="Wiebenga A."/>
            <person name="Yadav J.S."/>
            <person name="Braun E.L."/>
            <person name="Baker S."/>
            <person name="Garre V."/>
            <person name="Horwitz B."/>
            <person name="Torres-Martinez S."/>
            <person name="Idnurm A."/>
            <person name="Herrera-Estrella A."/>
            <person name="Gabaldon T."/>
            <person name="Grigoriev I.V."/>
        </authorList>
    </citation>
    <scope>NUCLEOTIDE SEQUENCE [LARGE SCALE GENOMIC DNA]</scope>
    <source>
        <strain evidence="8 9">CBS 277.49</strain>
    </source>
</reference>
<keyword evidence="9" id="KW-1185">Reference proteome</keyword>
<dbReference type="GO" id="GO:0000981">
    <property type="term" value="F:DNA-binding transcription factor activity, RNA polymerase II-specific"/>
    <property type="evidence" value="ECO:0007669"/>
    <property type="project" value="TreeGrafter"/>
</dbReference>
<evidence type="ECO:0000256" key="1">
    <source>
        <dbReference type="ARBA" id="ARBA00004123"/>
    </source>
</evidence>
<evidence type="ECO:0000259" key="7">
    <source>
        <dbReference type="PROSITE" id="PS50888"/>
    </source>
</evidence>
<evidence type="ECO:0000256" key="6">
    <source>
        <dbReference type="SAM" id="MobiDB-lite"/>
    </source>
</evidence>
<evidence type="ECO:0000256" key="3">
    <source>
        <dbReference type="ARBA" id="ARBA00023125"/>
    </source>
</evidence>
<dbReference type="Gene3D" id="4.10.280.10">
    <property type="entry name" value="Helix-loop-helix DNA-binding domain"/>
    <property type="match status" value="1"/>
</dbReference>
<dbReference type="GO" id="GO:0046983">
    <property type="term" value="F:protein dimerization activity"/>
    <property type="evidence" value="ECO:0007669"/>
    <property type="project" value="InterPro"/>
</dbReference>
<dbReference type="PANTHER" id="PTHR15741:SF27">
    <property type="entry name" value="TRANSCRIPTION FACTOR AP-4"/>
    <property type="match status" value="1"/>
</dbReference>
<dbReference type="STRING" id="747725.A0A168IHT2"/>
<dbReference type="Proteomes" id="UP000077051">
    <property type="component" value="Unassembled WGS sequence"/>
</dbReference>
<evidence type="ECO:0000256" key="4">
    <source>
        <dbReference type="ARBA" id="ARBA00023163"/>
    </source>
</evidence>
<keyword evidence="3 8" id="KW-0238">DNA-binding</keyword>
<proteinExistence type="predicted"/>
<keyword evidence="4" id="KW-0804">Transcription</keyword>
<feature type="compositionally biased region" description="Basic and acidic residues" evidence="6">
    <location>
        <begin position="95"/>
        <end position="111"/>
    </location>
</feature>
<name>A0A168IHT2_MUCCL</name>
<dbReference type="GO" id="GO:0000978">
    <property type="term" value="F:RNA polymerase II cis-regulatory region sequence-specific DNA binding"/>
    <property type="evidence" value="ECO:0007669"/>
    <property type="project" value="TreeGrafter"/>
</dbReference>
<dbReference type="VEuPathDB" id="FungiDB:MUCCIDRAFT_83648"/>
<dbReference type="OrthoDB" id="5778525at2759"/>
<accession>A0A168IHT2</accession>
<keyword evidence="2" id="KW-0805">Transcription regulation</keyword>
<evidence type="ECO:0000256" key="2">
    <source>
        <dbReference type="ARBA" id="ARBA00023015"/>
    </source>
</evidence>
<evidence type="ECO:0000256" key="5">
    <source>
        <dbReference type="ARBA" id="ARBA00023242"/>
    </source>
</evidence>
<feature type="compositionally biased region" description="Low complexity" evidence="6">
    <location>
        <begin position="64"/>
        <end position="84"/>
    </location>
</feature>
<comment type="caution">
    <text evidence="8">The sequence shown here is derived from an EMBL/GenBank/DDBJ whole genome shotgun (WGS) entry which is preliminary data.</text>
</comment>
<dbReference type="InterPro" id="IPR052207">
    <property type="entry name" value="Max-like/E-box_TFs"/>
</dbReference>
<dbReference type="GO" id="GO:0005634">
    <property type="term" value="C:nucleus"/>
    <property type="evidence" value="ECO:0007669"/>
    <property type="project" value="UniProtKB-SubCell"/>
</dbReference>
<feature type="region of interest" description="Disordered" evidence="6">
    <location>
        <begin position="27"/>
        <end position="111"/>
    </location>
</feature>
<evidence type="ECO:0000313" key="9">
    <source>
        <dbReference type="Proteomes" id="UP000077051"/>
    </source>
</evidence>
<comment type="subcellular location">
    <subcellularLocation>
        <location evidence="1">Nucleus</location>
    </subcellularLocation>
</comment>